<dbReference type="InterPro" id="IPR036875">
    <property type="entry name" value="Znf_CCHC_sf"/>
</dbReference>
<dbReference type="GO" id="GO:0006508">
    <property type="term" value="P:proteolysis"/>
    <property type="evidence" value="ECO:0007669"/>
    <property type="project" value="UniProtKB-KW"/>
</dbReference>
<comment type="caution">
    <text evidence="9">The sequence shown here is derived from an EMBL/GenBank/DDBJ whole genome shotgun (WGS) entry which is preliminary data.</text>
</comment>
<dbReference type="Gene3D" id="4.10.60.10">
    <property type="entry name" value="Zinc finger, CCHC-type"/>
    <property type="match status" value="1"/>
</dbReference>
<evidence type="ECO:0000256" key="4">
    <source>
        <dbReference type="ARBA" id="ARBA00022801"/>
    </source>
</evidence>
<dbReference type="Pfam" id="PF00098">
    <property type="entry name" value="zf-CCHC"/>
    <property type="match status" value="1"/>
</dbReference>
<dbReference type="Pfam" id="PF14223">
    <property type="entry name" value="Retrotran_gag_2"/>
    <property type="match status" value="1"/>
</dbReference>
<name>A0AAW2MY45_SESRA</name>
<evidence type="ECO:0000256" key="3">
    <source>
        <dbReference type="ARBA" id="ARBA00022750"/>
    </source>
</evidence>
<dbReference type="Pfam" id="PF13976">
    <property type="entry name" value="gag_pre-integrs"/>
    <property type="match status" value="1"/>
</dbReference>
<dbReference type="Gene3D" id="3.30.420.10">
    <property type="entry name" value="Ribonuclease H-like superfamily/Ribonuclease H"/>
    <property type="match status" value="1"/>
</dbReference>
<dbReference type="GO" id="GO:0004190">
    <property type="term" value="F:aspartic-type endopeptidase activity"/>
    <property type="evidence" value="ECO:0007669"/>
    <property type="project" value="UniProtKB-KW"/>
</dbReference>
<accession>A0AAW2MY45</accession>
<feature type="domain" description="Integrase catalytic" evidence="8">
    <location>
        <begin position="388"/>
        <end position="483"/>
    </location>
</feature>
<sequence>MKGILIQQKVFKSIDGKYAENVSDDKKRDNDEYAYSSIILNLSDSVIRKVGKQNSAKELWDRLEELFTETSLPSTVREEVEAEVEVGANLDPGMTETKMTKQEEKCYNCGIKGHYIKDCRKPKRDNREKNYKEDTNAVTENTGDVFMVCDVNNVHDLNMHEWLIDSGCTFHLSPFKEIFTTFKPGKFGSVSMANQKRCDIQGLGDVCLTFSDGCKLTLRNVRYVPDLNHNLMSCAALEEEGLEGRWGKGIMKIMNGSLTVFKAERRRNLYVCTVNYDILATSVTDFDKTSLWHKRSGHISQKGLELLQKEGVLIDRIEKLKFCDECAMGKQHKVQFPASQNPNPVSSSCILDYVHADVWGPSNISTHGGNKKWKILVENQTGKKLKGLRTDNGLEFCNQSFSNLCDECGIKRHKTNPYTPQQNGVAERMNRTLLEKVRCMLISSGLPKSFWGEALVTAAYLINRSPSVPLNGKIPESLWTGHTVDISSLRVFGCSAFVHQSVDKLAPRSQKCVFIGYPDGIKDDSQDKNNDNLDLTFNKVEDNQQGEENEEEPSTDFLENTNSEGLDDYLLARDRNRREPRIPARYNDFHIALNIEPNEPSSVEEALKSENSKSWLSAMAEEMKSLKDNNTWVLVPKPILCSVVDCKWVFKIKEEDTSKRFKARLVAKGFTQKEGIDYTEIFSPVVKYTTVRIILALTAHFNWELKQMDVKTAFLHGDLEENIYMQQPDVFVDKSKPDYVCLLKKSLYGLKQSPRQWNKKFDMFMHTLNFKRSKYDHCLYFKYDGDIPVFLVLYVDDMLIAGPSLKHIKSLQDSLKRNFEMKDLGEAKKILGMNIERDRKNSTIFLNQKSYTHNILKRFYMENAKSSSVPLASHYQLSKEQCPKTEKEKEKMKNIPYSNAIGSIMFLMVCTRPDIAYSISCLSRYMSNAGLPHWEALKWLLRYLNGSANRGLIFSKCTKGVDLTGYVDSNYANDRDSRRNPLKNGDDDKTLTQSLDSLAPTSSPSLFTNGHLLYSMALWVLHHRLVPMVFTVPLSFRLYIPQPINPLECSVGEFSSNR</sequence>
<feature type="region of interest" description="Disordered" evidence="6">
    <location>
        <begin position="541"/>
        <end position="562"/>
    </location>
</feature>
<dbReference type="InterPro" id="IPR054722">
    <property type="entry name" value="PolX-like_BBD"/>
</dbReference>
<keyword evidence="4" id="KW-0378">Hydrolase</keyword>
<dbReference type="AlphaFoldDB" id="A0AAW2MY45"/>
<evidence type="ECO:0000256" key="1">
    <source>
        <dbReference type="ARBA" id="ARBA00022670"/>
    </source>
</evidence>
<dbReference type="PANTHER" id="PTHR42648">
    <property type="entry name" value="TRANSPOSASE, PUTATIVE-RELATED"/>
    <property type="match status" value="1"/>
</dbReference>
<dbReference type="InterPro" id="IPR001584">
    <property type="entry name" value="Integrase_cat-core"/>
</dbReference>
<evidence type="ECO:0000256" key="2">
    <source>
        <dbReference type="ARBA" id="ARBA00022723"/>
    </source>
</evidence>
<dbReference type="PROSITE" id="PS50158">
    <property type="entry name" value="ZF_CCHC"/>
    <property type="match status" value="1"/>
</dbReference>
<dbReference type="SUPFAM" id="SSF57756">
    <property type="entry name" value="Retrovirus zinc finger-like domains"/>
    <property type="match status" value="1"/>
</dbReference>
<organism evidence="9">
    <name type="scientific">Sesamum radiatum</name>
    <name type="common">Black benniseed</name>
    <dbReference type="NCBI Taxonomy" id="300843"/>
    <lineage>
        <taxon>Eukaryota</taxon>
        <taxon>Viridiplantae</taxon>
        <taxon>Streptophyta</taxon>
        <taxon>Embryophyta</taxon>
        <taxon>Tracheophyta</taxon>
        <taxon>Spermatophyta</taxon>
        <taxon>Magnoliopsida</taxon>
        <taxon>eudicotyledons</taxon>
        <taxon>Gunneridae</taxon>
        <taxon>Pentapetalae</taxon>
        <taxon>asterids</taxon>
        <taxon>lamiids</taxon>
        <taxon>Lamiales</taxon>
        <taxon>Pedaliaceae</taxon>
        <taxon>Sesamum</taxon>
    </lineage>
</organism>
<dbReference type="Pfam" id="PF07727">
    <property type="entry name" value="RVT_2"/>
    <property type="match status" value="1"/>
</dbReference>
<feature type="compositionally biased region" description="Acidic residues" evidence="6">
    <location>
        <begin position="544"/>
        <end position="554"/>
    </location>
</feature>
<reference evidence="9" key="2">
    <citation type="journal article" date="2024" name="Plant">
        <title>Genomic evolution and insights into agronomic trait innovations of Sesamum species.</title>
        <authorList>
            <person name="Miao H."/>
            <person name="Wang L."/>
            <person name="Qu L."/>
            <person name="Liu H."/>
            <person name="Sun Y."/>
            <person name="Le M."/>
            <person name="Wang Q."/>
            <person name="Wei S."/>
            <person name="Zheng Y."/>
            <person name="Lin W."/>
            <person name="Duan Y."/>
            <person name="Cao H."/>
            <person name="Xiong S."/>
            <person name="Wang X."/>
            <person name="Wei L."/>
            <person name="Li C."/>
            <person name="Ma Q."/>
            <person name="Ju M."/>
            <person name="Zhao R."/>
            <person name="Li G."/>
            <person name="Mu C."/>
            <person name="Tian Q."/>
            <person name="Mei H."/>
            <person name="Zhang T."/>
            <person name="Gao T."/>
            <person name="Zhang H."/>
        </authorList>
    </citation>
    <scope>NUCLEOTIDE SEQUENCE</scope>
    <source>
        <strain evidence="9">G02</strain>
    </source>
</reference>
<keyword evidence="1" id="KW-0645">Protease</keyword>
<dbReference type="InterPro" id="IPR043502">
    <property type="entry name" value="DNA/RNA_pol_sf"/>
</dbReference>
<dbReference type="EMBL" id="JACGWJ010000021">
    <property type="protein sequence ID" value="KAL0335620.1"/>
    <property type="molecule type" value="Genomic_DNA"/>
</dbReference>
<dbReference type="GO" id="GO:0003676">
    <property type="term" value="F:nucleic acid binding"/>
    <property type="evidence" value="ECO:0007669"/>
    <property type="project" value="InterPro"/>
</dbReference>
<dbReference type="InterPro" id="IPR025724">
    <property type="entry name" value="GAG-pre-integrase_dom"/>
</dbReference>
<feature type="domain" description="CCHC-type" evidence="7">
    <location>
        <begin position="105"/>
        <end position="121"/>
    </location>
</feature>
<evidence type="ECO:0000256" key="5">
    <source>
        <dbReference type="PROSITE-ProRule" id="PRU00047"/>
    </source>
</evidence>
<keyword evidence="5" id="KW-0863">Zinc-finger</keyword>
<dbReference type="PANTHER" id="PTHR42648:SF28">
    <property type="entry name" value="TRANSPOSON-ENCODED PROTEIN WITH RIBONUCLEASE H-LIKE AND RETROVIRUS ZINC FINGER-LIKE DOMAINS"/>
    <property type="match status" value="1"/>
</dbReference>
<dbReference type="GO" id="GO:0008270">
    <property type="term" value="F:zinc ion binding"/>
    <property type="evidence" value="ECO:0007669"/>
    <property type="project" value="UniProtKB-KW"/>
</dbReference>
<dbReference type="InterPro" id="IPR013103">
    <property type="entry name" value="RVT_2"/>
</dbReference>
<dbReference type="SUPFAM" id="SSF53098">
    <property type="entry name" value="Ribonuclease H-like"/>
    <property type="match status" value="1"/>
</dbReference>
<dbReference type="InterPro" id="IPR001878">
    <property type="entry name" value="Znf_CCHC"/>
</dbReference>
<protein>
    <submittedName>
        <fullName evidence="9">Retrovirus-related Pol polyprotein from transposon TNT 1-94</fullName>
    </submittedName>
</protein>
<keyword evidence="3" id="KW-0064">Aspartyl protease</keyword>
<dbReference type="PROSITE" id="PS50994">
    <property type="entry name" value="INTEGRASE"/>
    <property type="match status" value="1"/>
</dbReference>
<evidence type="ECO:0000259" key="7">
    <source>
        <dbReference type="PROSITE" id="PS50158"/>
    </source>
</evidence>
<keyword evidence="2" id="KW-0479">Metal-binding</keyword>
<evidence type="ECO:0000313" key="9">
    <source>
        <dbReference type="EMBL" id="KAL0335620.1"/>
    </source>
</evidence>
<dbReference type="InterPro" id="IPR036397">
    <property type="entry name" value="RNaseH_sf"/>
</dbReference>
<dbReference type="SUPFAM" id="SSF56672">
    <property type="entry name" value="DNA/RNA polymerases"/>
    <property type="match status" value="1"/>
</dbReference>
<evidence type="ECO:0000259" key="8">
    <source>
        <dbReference type="PROSITE" id="PS50994"/>
    </source>
</evidence>
<dbReference type="InterPro" id="IPR012337">
    <property type="entry name" value="RNaseH-like_sf"/>
</dbReference>
<dbReference type="SMART" id="SM00343">
    <property type="entry name" value="ZnF_C2HC"/>
    <property type="match status" value="1"/>
</dbReference>
<dbReference type="InterPro" id="IPR039537">
    <property type="entry name" value="Retrotran_Ty1/copia-like"/>
</dbReference>
<dbReference type="GO" id="GO:0015074">
    <property type="term" value="P:DNA integration"/>
    <property type="evidence" value="ECO:0007669"/>
    <property type="project" value="InterPro"/>
</dbReference>
<evidence type="ECO:0000256" key="6">
    <source>
        <dbReference type="SAM" id="MobiDB-lite"/>
    </source>
</evidence>
<proteinExistence type="predicted"/>
<gene>
    <name evidence="9" type="ORF">Sradi_4773900</name>
</gene>
<keyword evidence="5" id="KW-0862">Zinc</keyword>
<reference evidence="9" key="1">
    <citation type="submission" date="2020-06" db="EMBL/GenBank/DDBJ databases">
        <authorList>
            <person name="Li T."/>
            <person name="Hu X."/>
            <person name="Zhang T."/>
            <person name="Song X."/>
            <person name="Zhang H."/>
            <person name="Dai N."/>
            <person name="Sheng W."/>
            <person name="Hou X."/>
            <person name="Wei L."/>
        </authorList>
    </citation>
    <scope>NUCLEOTIDE SEQUENCE</scope>
    <source>
        <strain evidence="9">G02</strain>
        <tissue evidence="9">Leaf</tissue>
    </source>
</reference>
<dbReference type="Pfam" id="PF22936">
    <property type="entry name" value="Pol_BBD"/>
    <property type="match status" value="1"/>
</dbReference>